<proteinExistence type="predicted"/>
<organism evidence="1 2">
    <name type="scientific">Halopiger aswanensis</name>
    <dbReference type="NCBI Taxonomy" id="148449"/>
    <lineage>
        <taxon>Archaea</taxon>
        <taxon>Methanobacteriati</taxon>
        <taxon>Methanobacteriota</taxon>
        <taxon>Stenosarchaea group</taxon>
        <taxon>Halobacteria</taxon>
        <taxon>Halobacteriales</taxon>
        <taxon>Natrialbaceae</taxon>
        <taxon>Halopiger</taxon>
    </lineage>
</organism>
<name>A0A419VZK0_9EURY</name>
<sequence length="72" mass="8197">MSDGKAYLLTVREDCESNVVSTIERYYGELLDSVVVRPSDIDGVIHIDAAYELPQEALERIAEIEDVRQLER</sequence>
<keyword evidence="2" id="KW-1185">Reference proteome</keyword>
<dbReference type="EMBL" id="RAPO01000005">
    <property type="protein sequence ID" value="RKD88652.1"/>
    <property type="molecule type" value="Genomic_DNA"/>
</dbReference>
<dbReference type="RefSeq" id="WP_120246626.1">
    <property type="nucleotide sequence ID" value="NZ_RAPO01000005.1"/>
</dbReference>
<dbReference type="AlphaFoldDB" id="A0A419VZK0"/>
<comment type="caution">
    <text evidence="1">The sequence shown here is derived from an EMBL/GenBank/DDBJ whole genome shotgun (WGS) entry which is preliminary data.</text>
</comment>
<gene>
    <name evidence="1" type="ORF">ATJ93_4314</name>
</gene>
<accession>A0A419VZK0</accession>
<protein>
    <submittedName>
        <fullName evidence="1">Uncharacterized protein</fullName>
    </submittedName>
</protein>
<dbReference type="Proteomes" id="UP000283805">
    <property type="component" value="Unassembled WGS sequence"/>
</dbReference>
<evidence type="ECO:0000313" key="2">
    <source>
        <dbReference type="Proteomes" id="UP000283805"/>
    </source>
</evidence>
<reference evidence="1 2" key="1">
    <citation type="submission" date="2018-09" db="EMBL/GenBank/DDBJ databases">
        <title>Genomic Encyclopedia of Archaeal and Bacterial Type Strains, Phase II (KMG-II): from individual species to whole genera.</title>
        <authorList>
            <person name="Goeker M."/>
        </authorList>
    </citation>
    <scope>NUCLEOTIDE SEQUENCE [LARGE SCALE GENOMIC DNA]</scope>
    <source>
        <strain evidence="1 2">DSM 13151</strain>
    </source>
</reference>
<evidence type="ECO:0000313" key="1">
    <source>
        <dbReference type="EMBL" id="RKD88652.1"/>
    </source>
</evidence>